<evidence type="ECO:0000256" key="1">
    <source>
        <dbReference type="SAM" id="SignalP"/>
    </source>
</evidence>
<reference evidence="2 3" key="1">
    <citation type="submission" date="2019-12" db="EMBL/GenBank/DDBJ databases">
        <title>Genomic-based taxomic classification of the family Erythrobacteraceae.</title>
        <authorList>
            <person name="Xu L."/>
        </authorList>
    </citation>
    <scope>NUCLEOTIDE SEQUENCE [LARGE SCALE GENOMIC DNA]</scope>
    <source>
        <strain evidence="2 3">JCM 17468</strain>
    </source>
</reference>
<protein>
    <recommendedName>
        <fullName evidence="4">DUF3047 domain-containing protein</fullName>
    </recommendedName>
</protein>
<dbReference type="Proteomes" id="UP000430272">
    <property type="component" value="Unassembled WGS sequence"/>
</dbReference>
<sequence>MRTYVKTALAAGAATALAVPAGAEAPPAGAWQIGPIIDGRNYSVGMPLRPYEGRDGASFTIPGPTKRDGHVHYVTLPVRSLEGARRITLRYRIDAPRGTRFIQQENPAAGPATLSLYFQRAGDSWRMRHPDYRWYSPNAREMPLSPGVHEVSIGLDEDWIAMTGPSAHQNREGFRRAVNDAHRVGFTFGGSNGRGHGVYATAPATFTVLDFEIE</sequence>
<evidence type="ECO:0000313" key="3">
    <source>
        <dbReference type="Proteomes" id="UP000430272"/>
    </source>
</evidence>
<proteinExistence type="predicted"/>
<gene>
    <name evidence="2" type="ORF">GRI47_01890</name>
</gene>
<comment type="caution">
    <text evidence="2">The sequence shown here is derived from an EMBL/GenBank/DDBJ whole genome shotgun (WGS) entry which is preliminary data.</text>
</comment>
<feature type="signal peptide" evidence="1">
    <location>
        <begin position="1"/>
        <end position="23"/>
    </location>
</feature>
<evidence type="ECO:0000313" key="2">
    <source>
        <dbReference type="EMBL" id="MXO52757.1"/>
    </source>
</evidence>
<dbReference type="OrthoDB" id="7447024at2"/>
<evidence type="ECO:0008006" key="4">
    <source>
        <dbReference type="Google" id="ProtNLM"/>
    </source>
</evidence>
<feature type="chain" id="PRO_5032428148" description="DUF3047 domain-containing protein" evidence="1">
    <location>
        <begin position="24"/>
        <end position="214"/>
    </location>
</feature>
<keyword evidence="1" id="KW-0732">Signal</keyword>
<name>A0A844Y5S8_9SPHN</name>
<dbReference type="EMBL" id="WTYD01000001">
    <property type="protein sequence ID" value="MXO52757.1"/>
    <property type="molecule type" value="Genomic_DNA"/>
</dbReference>
<dbReference type="AlphaFoldDB" id="A0A844Y5S8"/>
<keyword evidence="3" id="KW-1185">Reference proteome</keyword>
<organism evidence="2 3">
    <name type="scientific">Qipengyuania pelagi</name>
    <dbReference type="NCBI Taxonomy" id="994320"/>
    <lineage>
        <taxon>Bacteria</taxon>
        <taxon>Pseudomonadati</taxon>
        <taxon>Pseudomonadota</taxon>
        <taxon>Alphaproteobacteria</taxon>
        <taxon>Sphingomonadales</taxon>
        <taxon>Erythrobacteraceae</taxon>
        <taxon>Qipengyuania</taxon>
    </lineage>
</organism>
<accession>A0A844Y5S8</accession>